<dbReference type="AlphaFoldDB" id="A0A9P0HKR9"/>
<name>A0A9P0HKR9_NEZVI</name>
<gene>
    <name evidence="1" type="ORF">NEZAVI_LOCUS12854</name>
</gene>
<sequence length="70" mass="8199">MKLVHGIGCPRISRGGKFPSTSSIQRSLDLPFFLFYAGRMVWHRIPSWEIETGEQRHKEDRTGGDYYRRS</sequence>
<organism evidence="1 2">
    <name type="scientific">Nezara viridula</name>
    <name type="common">Southern green stink bug</name>
    <name type="synonym">Cimex viridulus</name>
    <dbReference type="NCBI Taxonomy" id="85310"/>
    <lineage>
        <taxon>Eukaryota</taxon>
        <taxon>Metazoa</taxon>
        <taxon>Ecdysozoa</taxon>
        <taxon>Arthropoda</taxon>
        <taxon>Hexapoda</taxon>
        <taxon>Insecta</taxon>
        <taxon>Pterygota</taxon>
        <taxon>Neoptera</taxon>
        <taxon>Paraneoptera</taxon>
        <taxon>Hemiptera</taxon>
        <taxon>Heteroptera</taxon>
        <taxon>Panheteroptera</taxon>
        <taxon>Pentatomomorpha</taxon>
        <taxon>Pentatomoidea</taxon>
        <taxon>Pentatomidae</taxon>
        <taxon>Pentatominae</taxon>
        <taxon>Nezara</taxon>
    </lineage>
</organism>
<protein>
    <submittedName>
        <fullName evidence="1">Uncharacterized protein</fullName>
    </submittedName>
</protein>
<dbReference type="EMBL" id="OV725082">
    <property type="protein sequence ID" value="CAH1404445.1"/>
    <property type="molecule type" value="Genomic_DNA"/>
</dbReference>
<evidence type="ECO:0000313" key="2">
    <source>
        <dbReference type="Proteomes" id="UP001152798"/>
    </source>
</evidence>
<evidence type="ECO:0000313" key="1">
    <source>
        <dbReference type="EMBL" id="CAH1404445.1"/>
    </source>
</evidence>
<proteinExistence type="predicted"/>
<keyword evidence="2" id="KW-1185">Reference proteome</keyword>
<accession>A0A9P0HKR9</accession>
<dbReference type="Proteomes" id="UP001152798">
    <property type="component" value="Chromosome 6"/>
</dbReference>
<reference evidence="1" key="1">
    <citation type="submission" date="2022-01" db="EMBL/GenBank/DDBJ databases">
        <authorList>
            <person name="King R."/>
        </authorList>
    </citation>
    <scope>NUCLEOTIDE SEQUENCE</scope>
</reference>